<dbReference type="VEuPathDB" id="FungiDB:PEXP_060710"/>
<organism evidence="7 8">
    <name type="scientific">Penicillium expansum</name>
    <name type="common">Blue mold rot fungus</name>
    <dbReference type="NCBI Taxonomy" id="27334"/>
    <lineage>
        <taxon>Eukaryota</taxon>
        <taxon>Fungi</taxon>
        <taxon>Dikarya</taxon>
        <taxon>Ascomycota</taxon>
        <taxon>Pezizomycotina</taxon>
        <taxon>Eurotiomycetes</taxon>
        <taxon>Eurotiomycetidae</taxon>
        <taxon>Eurotiales</taxon>
        <taxon>Aspergillaceae</taxon>
        <taxon>Penicillium</taxon>
    </lineage>
</organism>
<dbReference type="HOGENOM" id="CLU_1156732_0_0_1"/>
<evidence type="ECO:0000256" key="2">
    <source>
        <dbReference type="ARBA" id="ARBA00022737"/>
    </source>
</evidence>
<dbReference type="PANTHER" id="PTHR24403:SF67">
    <property type="entry name" value="FI01116P-RELATED"/>
    <property type="match status" value="1"/>
</dbReference>
<dbReference type="PhylomeDB" id="A0A0A2KD32"/>
<evidence type="ECO:0000256" key="1">
    <source>
        <dbReference type="ARBA" id="ARBA00022723"/>
    </source>
</evidence>
<dbReference type="OrthoDB" id="4324848at2759"/>
<dbReference type="GeneID" id="27678998"/>
<keyword evidence="3 5" id="KW-0863">Zinc-finger</keyword>
<evidence type="ECO:0000313" key="8">
    <source>
        <dbReference type="Proteomes" id="UP000030143"/>
    </source>
</evidence>
<keyword evidence="1" id="KW-0479">Metal-binding</keyword>
<dbReference type="Proteomes" id="UP000030143">
    <property type="component" value="Unassembled WGS sequence"/>
</dbReference>
<accession>A0A0A2KD32</accession>
<dbReference type="SMART" id="SM00355">
    <property type="entry name" value="ZnF_C2H2"/>
    <property type="match status" value="3"/>
</dbReference>
<dbReference type="GO" id="GO:0008270">
    <property type="term" value="F:zinc ion binding"/>
    <property type="evidence" value="ECO:0007669"/>
    <property type="project" value="UniProtKB-KW"/>
</dbReference>
<proteinExistence type="predicted"/>
<evidence type="ECO:0000256" key="5">
    <source>
        <dbReference type="PROSITE-ProRule" id="PRU00042"/>
    </source>
</evidence>
<sequence length="240" mass="27479">MEPRFFGQSESGDWMLGEPSDIFFDLATSTTDNNSAPEMEPEITLPFNPEDDSIFPSPGPHANPMEFASFDEHVPSYTTDLEPVSDLGEMCDYPMAASEVLSSLVINTNQDSGSSKSVSKSEWRFEEAEMPSISMTDVASDGLYYCQREMCRDRGGFQQQGLFRKHVRWHEKPVKCPKCDYATAQQGDMRRHVESIHTTWAKQRWNVEEEFCCQMCNASFRRKDHLQRHCGKKHAVDLRI</sequence>
<dbReference type="PANTHER" id="PTHR24403">
    <property type="entry name" value="ZINC FINGER PROTEIN"/>
    <property type="match status" value="1"/>
</dbReference>
<dbReference type="PROSITE" id="PS50157">
    <property type="entry name" value="ZINC_FINGER_C2H2_2"/>
    <property type="match status" value="1"/>
</dbReference>
<evidence type="ECO:0000259" key="6">
    <source>
        <dbReference type="PROSITE" id="PS50157"/>
    </source>
</evidence>
<dbReference type="GO" id="GO:0005634">
    <property type="term" value="C:nucleus"/>
    <property type="evidence" value="ECO:0007669"/>
    <property type="project" value="TreeGrafter"/>
</dbReference>
<gene>
    <name evidence="7" type="ORF">PEX2_063070</name>
</gene>
<dbReference type="STRING" id="27334.A0A0A2KD32"/>
<evidence type="ECO:0000256" key="3">
    <source>
        <dbReference type="ARBA" id="ARBA00022771"/>
    </source>
</evidence>
<keyword evidence="8" id="KW-1185">Reference proteome</keyword>
<feature type="domain" description="C2H2-type" evidence="6">
    <location>
        <begin position="211"/>
        <end position="235"/>
    </location>
</feature>
<name>A0A0A2KD32_PENEN</name>
<dbReference type="EMBL" id="JQFZ01000327">
    <property type="protein sequence ID" value="KGO50642.1"/>
    <property type="molecule type" value="Genomic_DNA"/>
</dbReference>
<comment type="caution">
    <text evidence="7">The sequence shown here is derived from an EMBL/GenBank/DDBJ whole genome shotgun (WGS) entry which is preliminary data.</text>
</comment>
<dbReference type="GO" id="GO:0045944">
    <property type="term" value="P:positive regulation of transcription by RNA polymerase II"/>
    <property type="evidence" value="ECO:0007669"/>
    <property type="project" value="TreeGrafter"/>
</dbReference>
<dbReference type="RefSeq" id="XP_016593820.1">
    <property type="nucleotide sequence ID" value="XM_016743578.1"/>
</dbReference>
<dbReference type="SUPFAM" id="SSF57667">
    <property type="entry name" value="beta-beta-alpha zinc fingers"/>
    <property type="match status" value="1"/>
</dbReference>
<dbReference type="Gene3D" id="3.30.160.60">
    <property type="entry name" value="Classic Zinc Finger"/>
    <property type="match status" value="1"/>
</dbReference>
<reference evidence="7 8" key="1">
    <citation type="journal article" date="2015" name="Mol. Plant Microbe Interact.">
        <title>Genome, transcriptome, and functional analyses of Penicillium expansum provide new insights into secondary metabolism and pathogenicity.</title>
        <authorList>
            <person name="Ballester A.R."/>
            <person name="Marcet-Houben M."/>
            <person name="Levin E."/>
            <person name="Sela N."/>
            <person name="Selma-Lazaro C."/>
            <person name="Carmona L."/>
            <person name="Wisniewski M."/>
            <person name="Droby S."/>
            <person name="Gonzalez-Candelas L."/>
            <person name="Gabaldon T."/>
        </authorList>
    </citation>
    <scope>NUCLEOTIDE SEQUENCE [LARGE SCALE GENOMIC DNA]</scope>
    <source>
        <strain evidence="7 8">MD-8</strain>
    </source>
</reference>
<evidence type="ECO:0000313" key="7">
    <source>
        <dbReference type="EMBL" id="KGO50642.1"/>
    </source>
</evidence>
<keyword evidence="2" id="KW-0677">Repeat</keyword>
<dbReference type="PROSITE" id="PS00028">
    <property type="entry name" value="ZINC_FINGER_C2H2_1"/>
    <property type="match status" value="1"/>
</dbReference>
<dbReference type="InterPro" id="IPR013087">
    <property type="entry name" value="Znf_C2H2_type"/>
</dbReference>
<protein>
    <submittedName>
        <fullName evidence="7">Zinc finger, C2H2</fullName>
    </submittedName>
</protein>
<dbReference type="InterPro" id="IPR036236">
    <property type="entry name" value="Znf_C2H2_sf"/>
</dbReference>
<evidence type="ECO:0000256" key="4">
    <source>
        <dbReference type="ARBA" id="ARBA00022833"/>
    </source>
</evidence>
<dbReference type="AlphaFoldDB" id="A0A0A2KD32"/>
<keyword evidence="4" id="KW-0862">Zinc</keyword>
<dbReference type="InterPro" id="IPR050688">
    <property type="entry name" value="Zinc_finger/UBP_domain"/>
</dbReference>